<evidence type="ECO:0000259" key="17">
    <source>
        <dbReference type="PROSITE" id="PS50011"/>
    </source>
</evidence>
<dbReference type="SMART" id="SM00220">
    <property type="entry name" value="S_TKc"/>
    <property type="match status" value="1"/>
</dbReference>
<dbReference type="Proteomes" id="UP000549394">
    <property type="component" value="Unassembled WGS sequence"/>
</dbReference>
<dbReference type="Pfam" id="PF07714">
    <property type="entry name" value="PK_Tyr_Ser-Thr"/>
    <property type="match status" value="1"/>
</dbReference>
<comment type="caution">
    <text evidence="19">The sequence shown here is derived from an EMBL/GenBank/DDBJ whole genome shotgun (WGS) entry which is preliminary data.</text>
</comment>
<evidence type="ECO:0000256" key="1">
    <source>
        <dbReference type="ARBA" id="ARBA00004479"/>
    </source>
</evidence>
<dbReference type="GO" id="GO:0005886">
    <property type="term" value="C:plasma membrane"/>
    <property type="evidence" value="ECO:0007669"/>
    <property type="project" value="TreeGrafter"/>
</dbReference>
<dbReference type="EMBL" id="CAJFCJ010000021">
    <property type="protein sequence ID" value="CAD5124472.1"/>
    <property type="molecule type" value="Genomic_DNA"/>
</dbReference>
<dbReference type="InterPro" id="IPR029787">
    <property type="entry name" value="Nucleotide_cyclase"/>
</dbReference>
<dbReference type="GO" id="GO:0007168">
    <property type="term" value="P:receptor guanylyl cyclase signaling pathway"/>
    <property type="evidence" value="ECO:0007669"/>
    <property type="project" value="TreeGrafter"/>
</dbReference>
<dbReference type="Pfam" id="PF00211">
    <property type="entry name" value="Guanylate_cyc"/>
    <property type="match status" value="1"/>
</dbReference>
<dbReference type="GO" id="GO:0005524">
    <property type="term" value="F:ATP binding"/>
    <property type="evidence" value="ECO:0007669"/>
    <property type="project" value="InterPro"/>
</dbReference>
<accession>A0A7I8W7E3</accession>
<reference evidence="19 20" key="1">
    <citation type="submission" date="2020-08" db="EMBL/GenBank/DDBJ databases">
        <authorList>
            <person name="Hejnol A."/>
        </authorList>
    </citation>
    <scope>NUCLEOTIDE SEQUENCE [LARGE SCALE GENOMIC DNA]</scope>
</reference>
<evidence type="ECO:0000256" key="2">
    <source>
        <dbReference type="ARBA" id="ARBA00012202"/>
    </source>
</evidence>
<keyword evidence="11 13" id="KW-0456">Lyase</keyword>
<evidence type="ECO:0000256" key="5">
    <source>
        <dbReference type="ARBA" id="ARBA00022741"/>
    </source>
</evidence>
<evidence type="ECO:0000256" key="8">
    <source>
        <dbReference type="ARBA" id="ARBA00023136"/>
    </source>
</evidence>
<dbReference type="SMART" id="SM00044">
    <property type="entry name" value="CYCc"/>
    <property type="match status" value="1"/>
</dbReference>
<dbReference type="Gene3D" id="3.40.50.2300">
    <property type="match status" value="1"/>
</dbReference>
<evidence type="ECO:0000256" key="13">
    <source>
        <dbReference type="RuleBase" id="RU000405"/>
    </source>
</evidence>
<evidence type="ECO:0000256" key="10">
    <source>
        <dbReference type="ARBA" id="ARBA00023180"/>
    </source>
</evidence>
<evidence type="ECO:0000256" key="16">
    <source>
        <dbReference type="SAM" id="SignalP"/>
    </source>
</evidence>
<evidence type="ECO:0000256" key="12">
    <source>
        <dbReference type="ARBA" id="ARBA00023293"/>
    </source>
</evidence>
<keyword evidence="20" id="KW-1185">Reference proteome</keyword>
<name>A0A7I8W7E3_9ANNE</name>
<dbReference type="SUPFAM" id="SSF56112">
    <property type="entry name" value="Protein kinase-like (PK-like)"/>
    <property type="match status" value="1"/>
</dbReference>
<keyword evidence="9" id="KW-0675">Receptor</keyword>
<keyword evidence="6" id="KW-1133">Transmembrane helix</keyword>
<evidence type="ECO:0000256" key="4">
    <source>
        <dbReference type="ARBA" id="ARBA00022729"/>
    </source>
</evidence>
<evidence type="ECO:0000313" key="20">
    <source>
        <dbReference type="Proteomes" id="UP000549394"/>
    </source>
</evidence>
<dbReference type="Gene3D" id="3.30.70.1230">
    <property type="entry name" value="Nucleotide cyclase"/>
    <property type="match status" value="1"/>
</dbReference>
<keyword evidence="12 14" id="KW-0141">cGMP biosynthesis</keyword>
<evidence type="ECO:0000256" key="11">
    <source>
        <dbReference type="ARBA" id="ARBA00023239"/>
    </source>
</evidence>
<dbReference type="Pfam" id="PF01094">
    <property type="entry name" value="ANF_receptor"/>
    <property type="match status" value="1"/>
</dbReference>
<evidence type="ECO:0000259" key="18">
    <source>
        <dbReference type="PROSITE" id="PS50125"/>
    </source>
</evidence>
<keyword evidence="8" id="KW-0472">Membrane</keyword>
<comment type="catalytic activity">
    <reaction evidence="14">
        <text>GTP = 3',5'-cyclic GMP + diphosphate</text>
        <dbReference type="Rhea" id="RHEA:13665"/>
        <dbReference type="ChEBI" id="CHEBI:33019"/>
        <dbReference type="ChEBI" id="CHEBI:37565"/>
        <dbReference type="ChEBI" id="CHEBI:57746"/>
        <dbReference type="EC" id="4.6.1.2"/>
    </reaction>
</comment>
<dbReference type="InterPro" id="IPR000719">
    <property type="entry name" value="Prot_kinase_dom"/>
</dbReference>
<dbReference type="InterPro" id="IPR001245">
    <property type="entry name" value="Ser-Thr/Tyr_kinase_cat_dom"/>
</dbReference>
<keyword evidence="3" id="KW-0812">Transmembrane</keyword>
<feature type="signal peptide" evidence="16">
    <location>
        <begin position="1"/>
        <end position="16"/>
    </location>
</feature>
<protein>
    <recommendedName>
        <fullName evidence="2 14">Guanylate cyclase</fullName>
        <ecNumber evidence="2 14">4.6.1.2</ecNumber>
    </recommendedName>
</protein>
<gene>
    <name evidence="19" type="ORF">DGYR_LOCUS12008</name>
</gene>
<dbReference type="PANTHER" id="PTHR11920">
    <property type="entry name" value="GUANYLYL CYCLASE"/>
    <property type="match status" value="1"/>
</dbReference>
<evidence type="ECO:0000256" key="6">
    <source>
        <dbReference type="ARBA" id="ARBA00022989"/>
    </source>
</evidence>
<dbReference type="InterPro" id="IPR011009">
    <property type="entry name" value="Kinase-like_dom_sf"/>
</dbReference>
<dbReference type="EC" id="4.6.1.2" evidence="2 14"/>
<keyword evidence="5" id="KW-0547">Nucleotide-binding</keyword>
<sequence>MFRIIFAISLLLCCSAKVLKICQLIDKNAKGLPTHLGSLRVALDDVEREINRTFTFQIVHKLYDSTSLDAVRKMKICNEEGVVAFIGSLGVNWGPEAVYAGVLNLPIINSDFQYKMQKEDALNRPTLVNMRPSLIKLSSSIFAIAKSFGWRSFSIVVDKGDDFSTVVEEIRTLSRFMEVSINEVIYISGIYSTESKNYTFEKSKQLHKRYKDVVKSSSEKTRIWVVFGSSNIKRFLTALDESGLNSDGGYAVIGVDKEPYDPNSYRIKKQARHIYKSVVLLLHRHPLYTKEVDRFILKSQNISSGEPYSVRTFKSENIALMRATFKVDGYQLYDGAKLLGRGLVRQEEITNSTNGTAIIKRLTGSTFTSIQGYEMSIDELGEVMPNYTVLAFTKKNKNVLQQAGSFYYKRGNVSDVEFSIENQIVWAGGRVPISDPKCGFKGEKCQFETNWLLLSSLLGVSLLLLVGLIFAIRHYRYEQALGKLMWKIHQKDLIFLDSNGTPISKDSRKQSKMSYTNDDCLLDATEEEEESVEDFTKLLNDTNQNIKGDSKKFFCKVASYRSHIVAIKEIYAYKDLEITRNFKKRMHELKHLQDDNLNRFIGVCLDIPRKVLLVSAYSQRGSLRNVLDDSDINFDDLFKCNLVSDLIKGMIYLHDSEIGAHGNLKSTNCLIDSRWILRITDFSLDSFKSSHQPRTSSASRDYSFLDQLSEEDAVKLFWTPPEVLSCPTLRNSQKVDSYAFGIILHEIHSKLWPFESYNLHSQEIIRQIMENNLKPDLTFYDDKPLPNCVKLCMEDCWSDISYERPDFKTIYNKLKPLRKGLKSNFYDNMISLMENHANNLENIVACRTRELTEEKKRSEALLLRMLPRSVAEQLKRTNEVLPEQYSCVTIFFSDIVGFTRMASRHTPMEIVHILNDLYSSFDSVIGEFDVYKVETIGDAYMVVSGLPERNGDNHAAEIASMALKLLQAFNSCSLHERKNWDEILQLRIGIHSGPAAAGVVGHRMPRYCLFGDTVNVASRMESNGLPMKIHMSEDCSTLLDKLGGYEITKRGPISIKGKGEMTTYFLEGEMEWRKKMKSKRNVRRLSSTSVLNNIPDKQLLAPSPGSNKRKRPQSCRRFLSDSEERRKLENIDLNSKFDLKKNNDTMVTNGVNGDYDNFIDVKPITTSTSFSNPLSSNENEKYPV</sequence>
<dbReference type="OrthoDB" id="1890790at2759"/>
<proteinExistence type="inferred from homology"/>
<dbReference type="SUPFAM" id="SSF53822">
    <property type="entry name" value="Periplasmic binding protein-like I"/>
    <property type="match status" value="1"/>
</dbReference>
<dbReference type="GO" id="GO:0004016">
    <property type="term" value="F:adenylate cyclase activity"/>
    <property type="evidence" value="ECO:0007669"/>
    <property type="project" value="TreeGrafter"/>
</dbReference>
<keyword evidence="10" id="KW-0325">Glycoprotein</keyword>
<evidence type="ECO:0000256" key="15">
    <source>
        <dbReference type="SAM" id="MobiDB-lite"/>
    </source>
</evidence>
<feature type="region of interest" description="Disordered" evidence="15">
    <location>
        <begin position="1093"/>
        <end position="1116"/>
    </location>
</feature>
<dbReference type="InterPro" id="IPR050401">
    <property type="entry name" value="Cyclic_nucleotide_synthase"/>
</dbReference>
<organism evidence="19 20">
    <name type="scientific">Dimorphilus gyrociliatus</name>
    <dbReference type="NCBI Taxonomy" id="2664684"/>
    <lineage>
        <taxon>Eukaryota</taxon>
        <taxon>Metazoa</taxon>
        <taxon>Spiralia</taxon>
        <taxon>Lophotrochozoa</taxon>
        <taxon>Annelida</taxon>
        <taxon>Polychaeta</taxon>
        <taxon>Polychaeta incertae sedis</taxon>
        <taxon>Dinophilidae</taxon>
        <taxon>Dimorphilus</taxon>
    </lineage>
</organism>
<feature type="chain" id="PRO_5029885803" description="Guanylate cyclase" evidence="16">
    <location>
        <begin position="17"/>
        <end position="1184"/>
    </location>
</feature>
<dbReference type="GO" id="GO:0035556">
    <property type="term" value="P:intracellular signal transduction"/>
    <property type="evidence" value="ECO:0007669"/>
    <property type="project" value="InterPro"/>
</dbReference>
<evidence type="ECO:0000256" key="3">
    <source>
        <dbReference type="ARBA" id="ARBA00022692"/>
    </source>
</evidence>
<dbReference type="AlphaFoldDB" id="A0A7I8W7E3"/>
<dbReference type="PROSITE" id="PS00452">
    <property type="entry name" value="GUANYLATE_CYCLASE_1"/>
    <property type="match status" value="1"/>
</dbReference>
<evidence type="ECO:0000313" key="19">
    <source>
        <dbReference type="EMBL" id="CAD5124472.1"/>
    </source>
</evidence>
<dbReference type="Gene3D" id="6.10.250.780">
    <property type="match status" value="1"/>
</dbReference>
<dbReference type="PROSITE" id="PS50011">
    <property type="entry name" value="PROTEIN_KINASE_DOM"/>
    <property type="match status" value="1"/>
</dbReference>
<dbReference type="SUPFAM" id="SSF55073">
    <property type="entry name" value="Nucleotide cyclase"/>
    <property type="match status" value="1"/>
</dbReference>
<keyword evidence="7" id="KW-0342">GTP-binding</keyword>
<dbReference type="InterPro" id="IPR018297">
    <property type="entry name" value="A/G_cyclase_CS"/>
</dbReference>
<dbReference type="GO" id="GO:0004383">
    <property type="term" value="F:guanylate cyclase activity"/>
    <property type="evidence" value="ECO:0007669"/>
    <property type="project" value="UniProtKB-EC"/>
</dbReference>
<dbReference type="InterPro" id="IPR001828">
    <property type="entry name" value="ANF_lig-bd_rcpt"/>
</dbReference>
<dbReference type="FunFam" id="3.30.70.1230:FF:000004">
    <property type="entry name" value="Guanylate cyclase"/>
    <property type="match status" value="1"/>
</dbReference>
<comment type="similarity">
    <text evidence="13">Belongs to the adenylyl cyclase class-4/guanylyl cyclase family.</text>
</comment>
<evidence type="ECO:0000256" key="7">
    <source>
        <dbReference type="ARBA" id="ARBA00023134"/>
    </source>
</evidence>
<dbReference type="InterPro" id="IPR028082">
    <property type="entry name" value="Peripla_BP_I"/>
</dbReference>
<keyword evidence="4 16" id="KW-0732">Signal</keyword>
<dbReference type="PROSITE" id="PS50125">
    <property type="entry name" value="GUANYLATE_CYCLASE_2"/>
    <property type="match status" value="1"/>
</dbReference>
<feature type="domain" description="Guanylate cyclase" evidence="18">
    <location>
        <begin position="889"/>
        <end position="1021"/>
    </location>
</feature>
<dbReference type="GO" id="GO:0005525">
    <property type="term" value="F:GTP binding"/>
    <property type="evidence" value="ECO:0007669"/>
    <property type="project" value="UniProtKB-KW"/>
</dbReference>
<dbReference type="GO" id="GO:0001653">
    <property type="term" value="F:peptide receptor activity"/>
    <property type="evidence" value="ECO:0007669"/>
    <property type="project" value="TreeGrafter"/>
</dbReference>
<comment type="subcellular location">
    <subcellularLocation>
        <location evidence="1">Membrane</location>
        <topology evidence="1">Single-pass type I membrane protein</topology>
    </subcellularLocation>
</comment>
<evidence type="ECO:0000256" key="9">
    <source>
        <dbReference type="ARBA" id="ARBA00023170"/>
    </source>
</evidence>
<evidence type="ECO:0000256" key="14">
    <source>
        <dbReference type="RuleBase" id="RU003431"/>
    </source>
</evidence>
<dbReference type="Gene3D" id="1.10.510.10">
    <property type="entry name" value="Transferase(Phosphotransferase) domain 1"/>
    <property type="match status" value="1"/>
</dbReference>
<dbReference type="CDD" id="cd07302">
    <property type="entry name" value="CHD"/>
    <property type="match status" value="1"/>
</dbReference>
<dbReference type="GO" id="GO:0004672">
    <property type="term" value="F:protein kinase activity"/>
    <property type="evidence" value="ECO:0007669"/>
    <property type="project" value="InterPro"/>
</dbReference>
<dbReference type="PANTHER" id="PTHR11920:SF501">
    <property type="entry name" value="GUANYLATE CYCLASE 32E"/>
    <property type="match status" value="1"/>
</dbReference>
<dbReference type="InterPro" id="IPR001054">
    <property type="entry name" value="A/G_cyclase"/>
</dbReference>
<feature type="domain" description="Protein kinase" evidence="17">
    <location>
        <begin position="536"/>
        <end position="818"/>
    </location>
</feature>